<organism evidence="1 2">
    <name type="scientific">Kalanchoe fedtschenkoi</name>
    <name type="common">Lavender scallops</name>
    <name type="synonym">South American air plant</name>
    <dbReference type="NCBI Taxonomy" id="63787"/>
    <lineage>
        <taxon>Eukaryota</taxon>
        <taxon>Viridiplantae</taxon>
        <taxon>Streptophyta</taxon>
        <taxon>Embryophyta</taxon>
        <taxon>Tracheophyta</taxon>
        <taxon>Spermatophyta</taxon>
        <taxon>Magnoliopsida</taxon>
        <taxon>eudicotyledons</taxon>
        <taxon>Gunneridae</taxon>
        <taxon>Pentapetalae</taxon>
        <taxon>Saxifragales</taxon>
        <taxon>Crassulaceae</taxon>
        <taxon>Kalanchoe</taxon>
    </lineage>
</organism>
<evidence type="ECO:0000313" key="1">
    <source>
        <dbReference type="EnsemblPlants" id="Kaladp0550s0026.1.v1.1.CDS.1"/>
    </source>
</evidence>
<dbReference type="AlphaFoldDB" id="A0A7N1A8T3"/>
<evidence type="ECO:0000313" key="2">
    <source>
        <dbReference type="Proteomes" id="UP000594263"/>
    </source>
</evidence>
<sequence>MIINYNTNIDSLSRQMPLLLTIVVSIYIVPKDKPTPVYLATEPGHMDCK</sequence>
<protein>
    <submittedName>
        <fullName evidence="1">Uncharacterized protein</fullName>
    </submittedName>
</protein>
<reference evidence="1" key="1">
    <citation type="submission" date="2021-01" db="UniProtKB">
        <authorList>
            <consortium name="EnsemblPlants"/>
        </authorList>
    </citation>
    <scope>IDENTIFICATION</scope>
</reference>
<dbReference type="Proteomes" id="UP000594263">
    <property type="component" value="Unplaced"/>
</dbReference>
<proteinExistence type="predicted"/>
<dbReference type="EnsemblPlants" id="Kaladp0550s0026.1.v1.1">
    <property type="protein sequence ID" value="Kaladp0550s0026.1.v1.1.CDS.1"/>
    <property type="gene ID" value="Kaladp0550s0026.v1.1"/>
</dbReference>
<dbReference type="Gramene" id="Kaladp0550s0026.1.v1.1">
    <property type="protein sequence ID" value="Kaladp0550s0026.1.v1.1.CDS.1"/>
    <property type="gene ID" value="Kaladp0550s0026.v1.1"/>
</dbReference>
<name>A0A7N1A8T3_KALFE</name>
<accession>A0A7N1A8T3</accession>
<keyword evidence="2" id="KW-1185">Reference proteome</keyword>